<keyword evidence="5" id="KW-0170">Cobalt</keyword>
<dbReference type="SUPFAM" id="SSF52242">
    <property type="entry name" value="Cobalamin (vitamin B12)-binding domain"/>
    <property type="match status" value="1"/>
</dbReference>
<dbReference type="PANTHER" id="PTHR48101">
    <property type="entry name" value="METHYLMALONYL-COA MUTASE, MITOCHONDRIAL-RELATED"/>
    <property type="match status" value="1"/>
</dbReference>
<dbReference type="InterPro" id="IPR016176">
    <property type="entry name" value="Cbl-dep_enz_cat"/>
</dbReference>
<proteinExistence type="inferred from homology"/>
<gene>
    <name evidence="7" type="ORF">UFB30_07665</name>
</gene>
<comment type="caution">
    <text evidence="7">The sequence shown here is derived from an EMBL/GenBank/DDBJ whole genome shotgun (WGS) entry which is preliminary data.</text>
</comment>
<reference evidence="7 8" key="1">
    <citation type="submission" date="2023-12" db="EMBL/GenBank/DDBJ databases">
        <title>Jeotgalibacillus haloalkaliphilus sp. nov., a novel salt-tolerant bacteria, isolated from the estuary of the Fenhe River into the Yellow River.</title>
        <authorList>
            <person name="Li Y."/>
        </authorList>
    </citation>
    <scope>NUCLEOTIDE SEQUENCE [LARGE SCALE GENOMIC DNA]</scope>
    <source>
        <strain evidence="7 8">HH7-29</strain>
    </source>
</reference>
<evidence type="ECO:0000313" key="7">
    <source>
        <dbReference type="EMBL" id="MDZ5712102.1"/>
    </source>
</evidence>
<comment type="similarity">
    <text evidence="2">Belongs to the methylmalonyl-CoA mutase family.</text>
</comment>
<evidence type="ECO:0000256" key="3">
    <source>
        <dbReference type="ARBA" id="ARBA00022628"/>
    </source>
</evidence>
<dbReference type="Gene3D" id="3.20.20.240">
    <property type="entry name" value="Methylmalonyl-CoA mutase"/>
    <property type="match status" value="1"/>
</dbReference>
<keyword evidence="4" id="KW-0413">Isomerase</keyword>
<sequence>MKTITKRRELLGSTIMTLRDSEFPGSTYDGWAGQVEKVLKGKPVQSLNIETLEGITIKPLYTDRPDHIDAHISRTWKSKAEWHLAQRGQGDSAEEVIGFMNEELKRGSEVAALDEKSSSIFNEVQAAEFLSLQDDLHIYIKCADLTPWQHVINNKRIKGILGRSCSTPDLDDEWLKGIIEIDQVQPELKSIILSSVPIHQKGANTVQELAFILSQAARVIQLAEKSGWSADKVISKMHAEFATGSDFFMEISKLRAFRAIWRHFTDQYQISANISISTETAGFTKLTQDEHTNMLRSGNEAFAAVLGGADYIYVRPYDCFKSASSSQAVRAARNIGLILKEEMFLQSLIDPAGGSYYIEHLTKEIAEKSWSRFCDFEDQGGLSAVYQDLMAEVKSTRDKRDYSVRTRKQSLVGMNKYAPADKTMVEHIPDTAGYDWDMLIQKVQKYPVNRIALVTVGELKDYKPRADFVKGVFAAAGVVPDFDRDQADVLIVCGADQAYDQLLTGVIEKKKPAQKMYIAGKVKSEGIDGCLYNGMDMVAFLENVLFTGIGGDHHEA</sequence>
<name>A0ABU5KLF6_9BACL</name>
<dbReference type="Pfam" id="PF01642">
    <property type="entry name" value="MM_CoA_mutase"/>
    <property type="match status" value="1"/>
</dbReference>
<evidence type="ECO:0000259" key="6">
    <source>
        <dbReference type="Pfam" id="PF01642"/>
    </source>
</evidence>
<dbReference type="InterPro" id="IPR036724">
    <property type="entry name" value="Cobalamin-bd_sf"/>
</dbReference>
<evidence type="ECO:0000256" key="5">
    <source>
        <dbReference type="ARBA" id="ARBA00023285"/>
    </source>
</evidence>
<organism evidence="7 8">
    <name type="scientific">Jeotgalibacillus haloalkalitolerans</name>
    <dbReference type="NCBI Taxonomy" id="3104292"/>
    <lineage>
        <taxon>Bacteria</taxon>
        <taxon>Bacillati</taxon>
        <taxon>Bacillota</taxon>
        <taxon>Bacilli</taxon>
        <taxon>Bacillales</taxon>
        <taxon>Caryophanaceae</taxon>
        <taxon>Jeotgalibacillus</taxon>
    </lineage>
</organism>
<accession>A0ABU5KLF6</accession>
<feature type="domain" description="Methylmalonyl-CoA mutase alpha/beta chain catalytic" evidence="6">
    <location>
        <begin position="183"/>
        <end position="423"/>
    </location>
</feature>
<dbReference type="EMBL" id="JAXQNN010000002">
    <property type="protein sequence ID" value="MDZ5712102.1"/>
    <property type="molecule type" value="Genomic_DNA"/>
</dbReference>
<evidence type="ECO:0000313" key="8">
    <source>
        <dbReference type="Proteomes" id="UP001292084"/>
    </source>
</evidence>
<protein>
    <submittedName>
        <fullName evidence="7">Methylmalonyl-CoA mutase family protein</fullName>
    </submittedName>
</protein>
<dbReference type="Proteomes" id="UP001292084">
    <property type="component" value="Unassembled WGS sequence"/>
</dbReference>
<dbReference type="InterPro" id="IPR006099">
    <property type="entry name" value="MeMalonylCoA_mutase_a/b_cat"/>
</dbReference>
<keyword evidence="8" id="KW-1185">Reference proteome</keyword>
<evidence type="ECO:0000256" key="1">
    <source>
        <dbReference type="ARBA" id="ARBA00001922"/>
    </source>
</evidence>
<dbReference type="Gene3D" id="3.40.50.280">
    <property type="entry name" value="Cobalamin-binding domain"/>
    <property type="match status" value="1"/>
</dbReference>
<dbReference type="PANTHER" id="PTHR48101:SF1">
    <property type="entry name" value="METHYLMALONYL-COA MUTASE, LARGE SUBUNIT"/>
    <property type="match status" value="1"/>
</dbReference>
<dbReference type="SUPFAM" id="SSF51703">
    <property type="entry name" value="Cobalamin (vitamin B12)-dependent enzymes"/>
    <property type="match status" value="1"/>
</dbReference>
<comment type="cofactor">
    <cofactor evidence="1">
        <name>adenosylcob(III)alamin</name>
        <dbReference type="ChEBI" id="CHEBI:18408"/>
    </cofactor>
</comment>
<keyword evidence="3" id="KW-0846">Cobalamin</keyword>
<evidence type="ECO:0000256" key="2">
    <source>
        <dbReference type="ARBA" id="ARBA00008465"/>
    </source>
</evidence>
<evidence type="ECO:0000256" key="4">
    <source>
        <dbReference type="ARBA" id="ARBA00023235"/>
    </source>
</evidence>
<dbReference type="RefSeq" id="WP_322421091.1">
    <property type="nucleotide sequence ID" value="NZ_JAXQNN010000002.1"/>
</dbReference>